<feature type="non-terminal residue" evidence="2">
    <location>
        <position position="1"/>
    </location>
</feature>
<evidence type="ECO:0000313" key="3">
    <source>
        <dbReference type="Proteomes" id="UP000053477"/>
    </source>
</evidence>
<evidence type="ECO:0000256" key="1">
    <source>
        <dbReference type="SAM" id="Phobius"/>
    </source>
</evidence>
<dbReference type="Proteomes" id="UP000053477">
    <property type="component" value="Unassembled WGS sequence"/>
</dbReference>
<dbReference type="AlphaFoldDB" id="A0A0H2RI06"/>
<sequence>LFGVGLVFLILTRGAELILKFALLLVRTTLYLIWTVLSNVWKIFCPTRAPNLQAPVAADLATVSLRRSAIGIAEDETPRIARRGNIGVYRKMQRKTDRNGVGNDHTILLKIFEVTLIALTCIGLVIYADQLYEILEVRLQHFYVQSNFHPYKYTLASRHLSPSVPMNVGRQPRISPRA</sequence>
<reference evidence="2 3" key="1">
    <citation type="submission" date="2015-04" db="EMBL/GenBank/DDBJ databases">
        <title>Complete genome sequence of Schizopora paradoxa KUC8140, a cosmopolitan wood degrader in East Asia.</title>
        <authorList>
            <consortium name="DOE Joint Genome Institute"/>
            <person name="Min B."/>
            <person name="Park H."/>
            <person name="Jang Y."/>
            <person name="Kim J.-J."/>
            <person name="Kim K.H."/>
            <person name="Pangilinan J."/>
            <person name="Lipzen A."/>
            <person name="Riley R."/>
            <person name="Grigoriev I.V."/>
            <person name="Spatafora J.W."/>
            <person name="Choi I.-G."/>
        </authorList>
    </citation>
    <scope>NUCLEOTIDE SEQUENCE [LARGE SCALE GENOMIC DNA]</scope>
    <source>
        <strain evidence="2 3">KUC8140</strain>
    </source>
</reference>
<name>A0A0H2RI06_9AGAM</name>
<dbReference type="EMBL" id="KQ086537">
    <property type="protein sequence ID" value="KLO04451.1"/>
    <property type="molecule type" value="Genomic_DNA"/>
</dbReference>
<protein>
    <submittedName>
        <fullName evidence="2">Uncharacterized protein</fullName>
    </submittedName>
</protein>
<keyword evidence="3" id="KW-1185">Reference proteome</keyword>
<gene>
    <name evidence="2" type="ORF">SCHPADRAFT_897020</name>
</gene>
<proteinExistence type="predicted"/>
<organism evidence="2 3">
    <name type="scientific">Schizopora paradoxa</name>
    <dbReference type="NCBI Taxonomy" id="27342"/>
    <lineage>
        <taxon>Eukaryota</taxon>
        <taxon>Fungi</taxon>
        <taxon>Dikarya</taxon>
        <taxon>Basidiomycota</taxon>
        <taxon>Agaricomycotina</taxon>
        <taxon>Agaricomycetes</taxon>
        <taxon>Hymenochaetales</taxon>
        <taxon>Schizoporaceae</taxon>
        <taxon>Schizopora</taxon>
    </lineage>
</organism>
<evidence type="ECO:0000313" key="2">
    <source>
        <dbReference type="EMBL" id="KLO04451.1"/>
    </source>
</evidence>
<accession>A0A0H2RI06</accession>
<keyword evidence="1" id="KW-0472">Membrane</keyword>
<dbReference type="InParanoid" id="A0A0H2RI06"/>
<keyword evidence="1" id="KW-1133">Transmembrane helix</keyword>
<feature type="transmembrane region" description="Helical" evidence="1">
    <location>
        <begin position="107"/>
        <end position="128"/>
    </location>
</feature>
<keyword evidence="1" id="KW-0812">Transmembrane</keyword>